<evidence type="ECO:0000259" key="3">
    <source>
        <dbReference type="Pfam" id="PF12874"/>
    </source>
</evidence>
<name>A0AAI9WWE7_9ASCO</name>
<accession>A0AAI9WWE7</accession>
<evidence type="ECO:0000313" key="5">
    <source>
        <dbReference type="Proteomes" id="UP001202479"/>
    </source>
</evidence>
<dbReference type="SUPFAM" id="SSF57667">
    <property type="entry name" value="beta-beta-alpha zinc fingers"/>
    <property type="match status" value="1"/>
</dbReference>
<comment type="caution">
    <text evidence="4">The sequence shown here is derived from an EMBL/GenBank/DDBJ whole genome shotgun (WGS) entry which is preliminary data.</text>
</comment>
<dbReference type="GO" id="GO:0000398">
    <property type="term" value="P:mRNA splicing, via spliceosome"/>
    <property type="evidence" value="ECO:0007669"/>
    <property type="project" value="InterPro"/>
</dbReference>
<evidence type="ECO:0000259" key="2">
    <source>
        <dbReference type="Pfam" id="PF11931"/>
    </source>
</evidence>
<dbReference type="GO" id="GO:0005681">
    <property type="term" value="C:spliceosomal complex"/>
    <property type="evidence" value="ECO:0007669"/>
    <property type="project" value="InterPro"/>
</dbReference>
<dbReference type="Proteomes" id="UP001202479">
    <property type="component" value="Unassembled WGS sequence"/>
</dbReference>
<evidence type="ECO:0000313" key="4">
    <source>
        <dbReference type="EMBL" id="KAI3402664.2"/>
    </source>
</evidence>
<sequence>MESKRALLQEANTIEDAITKRLLRYNNILNKCTKVHLTPQPMDFSAFDEAITKIPQSSDIAPDQRRPYMMFRGALGKQPRKNVLCQEADHIKPVEIDLRPFHQWYIQITGDNIAYRDFLGKMAITDNAMVEKLRDHAYTQSLTTHLLSIYALLKPLEKLPIRYCCGRSFTNENVFKAHLGGKKHKRGNSQQAKPVANWDVIDCALTSAEYNSDDSSKSESESEPELDPSMPRWLYKLQGLHKSYQCEICGNTTYTGSKAFSAHFAGARHLQGLHALGVSDTRKFNGITAIADVQQLNASITSMNKSHYIEVEDEHGHVLAEADYIELKKQGL</sequence>
<keyword evidence="5" id="KW-1185">Reference proteome</keyword>
<reference evidence="4" key="1">
    <citation type="journal article" date="2022" name="DNA Res.">
        <title>Genome analysis of five recently described species of the CUG-Ser clade uncovers Candida theae as a new hybrid lineage with pathogenic potential in the Candida parapsilosis species complex.</title>
        <authorList>
            <person name="Mixao V."/>
            <person name="Del Olmo V."/>
            <person name="Hegedusova E."/>
            <person name="Saus E."/>
            <person name="Pryszcz L."/>
            <person name="Cillingova A."/>
            <person name="Nosek J."/>
            <person name="Gabaldon T."/>
        </authorList>
    </citation>
    <scope>NUCLEOTIDE SEQUENCE</scope>
    <source>
        <strain evidence="4">CBS 10844</strain>
    </source>
</reference>
<dbReference type="InterPro" id="IPR024598">
    <property type="entry name" value="SF3a60/Prp9_C"/>
</dbReference>
<organism evidence="4 5">
    <name type="scientific">Candida oxycetoniae</name>
    <dbReference type="NCBI Taxonomy" id="497107"/>
    <lineage>
        <taxon>Eukaryota</taxon>
        <taxon>Fungi</taxon>
        <taxon>Dikarya</taxon>
        <taxon>Ascomycota</taxon>
        <taxon>Saccharomycotina</taxon>
        <taxon>Pichiomycetes</taxon>
        <taxon>Debaryomycetaceae</taxon>
        <taxon>Candida/Lodderomyces clade</taxon>
        <taxon>Candida</taxon>
    </lineage>
</organism>
<dbReference type="AlphaFoldDB" id="A0AAI9WWE7"/>
<feature type="domain" description="Splicing factor SF3a60 /Prp9 subunit C-terminal" evidence="2">
    <location>
        <begin position="230"/>
        <end position="332"/>
    </location>
</feature>
<dbReference type="Pfam" id="PF11931">
    <property type="entry name" value="SF3a60_Prp9_C"/>
    <property type="match status" value="1"/>
</dbReference>
<dbReference type="GO" id="GO:0003723">
    <property type="term" value="F:RNA binding"/>
    <property type="evidence" value="ECO:0007669"/>
    <property type="project" value="InterPro"/>
</dbReference>
<gene>
    <name evidence="4" type="ORF">KGF56_004545</name>
</gene>
<feature type="region of interest" description="Disordered" evidence="1">
    <location>
        <begin position="210"/>
        <end position="229"/>
    </location>
</feature>
<dbReference type="InterPro" id="IPR013087">
    <property type="entry name" value="Znf_C2H2_type"/>
</dbReference>
<feature type="domain" description="C2H2-type" evidence="3">
    <location>
        <begin position="164"/>
        <end position="184"/>
    </location>
</feature>
<dbReference type="GeneID" id="73382160"/>
<dbReference type="RefSeq" id="XP_049178411.1">
    <property type="nucleotide sequence ID" value="XM_049325996.1"/>
</dbReference>
<dbReference type="InterPro" id="IPR036236">
    <property type="entry name" value="Znf_C2H2_sf"/>
</dbReference>
<dbReference type="Pfam" id="PF12874">
    <property type="entry name" value="zf-met"/>
    <property type="match status" value="1"/>
</dbReference>
<evidence type="ECO:0000256" key="1">
    <source>
        <dbReference type="SAM" id="MobiDB-lite"/>
    </source>
</evidence>
<protein>
    <submittedName>
        <fullName evidence="4">Sap61</fullName>
    </submittedName>
</protein>
<proteinExistence type="predicted"/>
<dbReference type="EMBL" id="JAHUZD010000142">
    <property type="protein sequence ID" value="KAI3402664.2"/>
    <property type="molecule type" value="Genomic_DNA"/>
</dbReference>